<feature type="domain" description="Tail specific protease" evidence="2">
    <location>
        <begin position="232"/>
        <end position="431"/>
    </location>
</feature>
<proteinExistence type="predicted"/>
<gene>
    <name evidence="3" type="ORF">GCM10023184_04400</name>
</gene>
<feature type="signal peptide" evidence="1">
    <location>
        <begin position="1"/>
        <end position="18"/>
    </location>
</feature>
<keyword evidence="1" id="KW-0732">Signal</keyword>
<evidence type="ECO:0000313" key="4">
    <source>
        <dbReference type="Proteomes" id="UP001501725"/>
    </source>
</evidence>
<evidence type="ECO:0000259" key="2">
    <source>
        <dbReference type="Pfam" id="PF03572"/>
    </source>
</evidence>
<sequence>MKHLCFLLLVLASLTARAQWPNTLSPADKLYGLSKFWQEVNYNFAYLNKVDRNAWDSAYKALLVSIPGTKNDYDYYRELQRFCALLKDGHTNVYMPPMSGPENFTSMFGAWRFFLENIGGKAIVVRTALSKKDELPVGSELVEVNGLPTQEYKDRFVKPYISSSTDYVLEDWATAGLLAGYAGDQYKVTFRRPDGSMLRLDLTHARSTETAVFPAFDADRALLDFRWLPNKVPYVSLNSFSDPKIDSLFEALLPELYSAKGLIIDLRYNGGGSTGIGTDILRYLTPDSVLYGARYASRLHVPAFKAWGKYTKPADTAGNSWNRRALLSYQDNYWHHFDYEPTPIRLQAKRLVVPTMLLTGHQTASAAEDFLIHADNQKHMVRIGAPTFGSTGQPYQFDLPGGGSARVCTKQDTYPDGRAFVGYGIQPHVAVSRSINDYLTKRDPVLEKAQELLGRKIR</sequence>
<dbReference type="PANTHER" id="PTHR32060">
    <property type="entry name" value="TAIL-SPECIFIC PROTEASE"/>
    <property type="match status" value="1"/>
</dbReference>
<dbReference type="Proteomes" id="UP001501725">
    <property type="component" value="Unassembled WGS sequence"/>
</dbReference>
<evidence type="ECO:0000256" key="1">
    <source>
        <dbReference type="SAM" id="SignalP"/>
    </source>
</evidence>
<dbReference type="Gene3D" id="3.30.750.44">
    <property type="match status" value="1"/>
</dbReference>
<dbReference type="SUPFAM" id="SSF52096">
    <property type="entry name" value="ClpP/crotonase"/>
    <property type="match status" value="1"/>
</dbReference>
<evidence type="ECO:0000313" key="3">
    <source>
        <dbReference type="EMBL" id="GAA4319587.1"/>
    </source>
</evidence>
<name>A0ABP8G8P0_9BACT</name>
<keyword evidence="4" id="KW-1185">Reference proteome</keyword>
<dbReference type="PANTHER" id="PTHR32060:SF22">
    <property type="entry name" value="CARBOXYL-TERMINAL-PROCESSING PEPTIDASE 3, CHLOROPLASTIC"/>
    <property type="match status" value="1"/>
</dbReference>
<dbReference type="EMBL" id="BAABGY010000001">
    <property type="protein sequence ID" value="GAA4319587.1"/>
    <property type="molecule type" value="Genomic_DNA"/>
</dbReference>
<accession>A0ABP8G8P0</accession>
<comment type="caution">
    <text evidence="3">The sequence shown here is derived from an EMBL/GenBank/DDBJ whole genome shotgun (WGS) entry which is preliminary data.</text>
</comment>
<dbReference type="Pfam" id="PF03572">
    <property type="entry name" value="Peptidase_S41"/>
    <property type="match status" value="1"/>
</dbReference>
<feature type="chain" id="PRO_5045038667" evidence="1">
    <location>
        <begin position="19"/>
        <end position="458"/>
    </location>
</feature>
<reference evidence="4" key="1">
    <citation type="journal article" date="2019" name="Int. J. Syst. Evol. Microbiol.">
        <title>The Global Catalogue of Microorganisms (GCM) 10K type strain sequencing project: providing services to taxonomists for standard genome sequencing and annotation.</title>
        <authorList>
            <consortium name="The Broad Institute Genomics Platform"/>
            <consortium name="The Broad Institute Genome Sequencing Center for Infectious Disease"/>
            <person name="Wu L."/>
            <person name="Ma J."/>
        </authorList>
    </citation>
    <scope>NUCLEOTIDE SEQUENCE [LARGE SCALE GENOMIC DNA]</scope>
    <source>
        <strain evidence="4">JCM 17919</strain>
    </source>
</reference>
<organism evidence="3 4">
    <name type="scientific">Flaviaesturariibacter amylovorans</name>
    <dbReference type="NCBI Taxonomy" id="1084520"/>
    <lineage>
        <taxon>Bacteria</taxon>
        <taxon>Pseudomonadati</taxon>
        <taxon>Bacteroidota</taxon>
        <taxon>Chitinophagia</taxon>
        <taxon>Chitinophagales</taxon>
        <taxon>Chitinophagaceae</taxon>
        <taxon>Flaviaestuariibacter</taxon>
    </lineage>
</organism>
<protein>
    <submittedName>
        <fullName evidence="3">S41 family peptidase</fullName>
    </submittedName>
</protein>
<dbReference type="InterPro" id="IPR005151">
    <property type="entry name" value="Tail-specific_protease"/>
</dbReference>
<dbReference type="RefSeq" id="WP_345253011.1">
    <property type="nucleotide sequence ID" value="NZ_BAABGY010000001.1"/>
</dbReference>
<dbReference type="InterPro" id="IPR029045">
    <property type="entry name" value="ClpP/crotonase-like_dom_sf"/>
</dbReference>
<dbReference type="Gene3D" id="3.90.226.10">
    <property type="entry name" value="2-enoyl-CoA Hydratase, Chain A, domain 1"/>
    <property type="match status" value="1"/>
</dbReference>